<keyword evidence="2 3" id="KW-0378">Hydrolase</keyword>
<sequence>MKYTFILFTFLASTLILQADKFETYVGYTAKLYPMSTELTRNQDYLLYIHLPASYDSAPEKRYPVIYSLDPYWDFVSLTNMLGTLEYDQYVPEAIVIGIGYPGANPEYGKLRQIDYTPSLSPYDPNTGDAKAFLSFIEKELIPWTENEYRVDDSFRVLAGSSYGGLFTLYAMFDRPDLFQGLVASTPAVSFDNREIFRKENQFYIGDRKLLFSETAARNLPTRLFMSVGGEEKNSNWIPEANAFADLLKGRRYQDLSFEYVMFDEYKHGGVKFPTYSRGLAYVFEDYMAR</sequence>
<dbReference type="InterPro" id="IPR000801">
    <property type="entry name" value="Esterase-like"/>
</dbReference>
<dbReference type="RefSeq" id="WP_200356967.1">
    <property type="nucleotide sequence ID" value="NZ_JAENIL010000035.1"/>
</dbReference>
<dbReference type="EMBL" id="JAENIL010000035">
    <property type="protein sequence ID" value="MBK1878753.1"/>
    <property type="molecule type" value="Genomic_DNA"/>
</dbReference>
<name>A0A934VSK1_9BACT</name>
<evidence type="ECO:0000313" key="3">
    <source>
        <dbReference type="EMBL" id="MBK1878753.1"/>
    </source>
</evidence>
<dbReference type="PANTHER" id="PTHR40841:SF2">
    <property type="entry name" value="SIDEROPHORE-DEGRADING ESTERASE (EUROFUNG)"/>
    <property type="match status" value="1"/>
</dbReference>
<dbReference type="GO" id="GO:0016788">
    <property type="term" value="F:hydrolase activity, acting on ester bonds"/>
    <property type="evidence" value="ECO:0007669"/>
    <property type="project" value="TreeGrafter"/>
</dbReference>
<dbReference type="SUPFAM" id="SSF53474">
    <property type="entry name" value="alpha/beta-Hydrolases"/>
    <property type="match status" value="1"/>
</dbReference>
<dbReference type="Proteomes" id="UP000617628">
    <property type="component" value="Unassembled WGS sequence"/>
</dbReference>
<gene>
    <name evidence="3" type="ORF">JIN87_17865</name>
</gene>
<proteinExistence type="inferred from homology"/>
<dbReference type="InterPro" id="IPR029058">
    <property type="entry name" value="AB_hydrolase_fold"/>
</dbReference>
<dbReference type="PANTHER" id="PTHR40841">
    <property type="entry name" value="SIDEROPHORE TRIACETYLFUSARININE C ESTERASE"/>
    <property type="match status" value="1"/>
</dbReference>
<evidence type="ECO:0000256" key="1">
    <source>
        <dbReference type="ARBA" id="ARBA00005622"/>
    </source>
</evidence>
<comment type="similarity">
    <text evidence="1">Belongs to the esterase D family.</text>
</comment>
<dbReference type="InterPro" id="IPR052558">
    <property type="entry name" value="Siderophore_Hydrolase_D"/>
</dbReference>
<accession>A0A934VSK1</accession>
<organism evidence="3 4">
    <name type="scientific">Pelagicoccus mobilis</name>
    <dbReference type="NCBI Taxonomy" id="415221"/>
    <lineage>
        <taxon>Bacteria</taxon>
        <taxon>Pseudomonadati</taxon>
        <taxon>Verrucomicrobiota</taxon>
        <taxon>Opitutia</taxon>
        <taxon>Puniceicoccales</taxon>
        <taxon>Pelagicoccaceae</taxon>
        <taxon>Pelagicoccus</taxon>
    </lineage>
</organism>
<dbReference type="AlphaFoldDB" id="A0A934VSK1"/>
<protein>
    <submittedName>
        <fullName evidence="3">Alpha/beta hydrolase</fullName>
    </submittedName>
</protein>
<keyword evidence="4" id="KW-1185">Reference proteome</keyword>
<dbReference type="Gene3D" id="3.40.50.1820">
    <property type="entry name" value="alpha/beta hydrolase"/>
    <property type="match status" value="1"/>
</dbReference>
<dbReference type="Pfam" id="PF00756">
    <property type="entry name" value="Esterase"/>
    <property type="match status" value="1"/>
</dbReference>
<reference evidence="3" key="1">
    <citation type="submission" date="2021-01" db="EMBL/GenBank/DDBJ databases">
        <title>Modified the classification status of verrucomicrobia.</title>
        <authorList>
            <person name="Feng X."/>
        </authorList>
    </citation>
    <scope>NUCLEOTIDE SEQUENCE</scope>
    <source>
        <strain evidence="3">KCTC 13126</strain>
    </source>
</reference>
<comment type="caution">
    <text evidence="3">The sequence shown here is derived from an EMBL/GenBank/DDBJ whole genome shotgun (WGS) entry which is preliminary data.</text>
</comment>
<evidence type="ECO:0000313" key="4">
    <source>
        <dbReference type="Proteomes" id="UP000617628"/>
    </source>
</evidence>
<evidence type="ECO:0000256" key="2">
    <source>
        <dbReference type="ARBA" id="ARBA00022801"/>
    </source>
</evidence>